<dbReference type="HOGENOM" id="CLU_2458380_0_0_1"/>
<keyword evidence="3" id="KW-1185">Reference proteome</keyword>
<sequence>MVTANPFASNGTLPSFWYLSTVLVGTSFWYLSTVLVGTSMVPFIISYLLCERNFEKREENPTPCLGIAESIPHYVVHLLFCERLVLCIS</sequence>
<dbReference type="AlphaFoldDB" id="J3M064"/>
<accession>J3M064</accession>
<keyword evidence="1" id="KW-0812">Transmembrane</keyword>
<feature type="transmembrane region" description="Helical" evidence="1">
    <location>
        <begin position="28"/>
        <end position="50"/>
    </location>
</feature>
<reference evidence="2" key="2">
    <citation type="submission" date="2013-04" db="UniProtKB">
        <authorList>
            <consortium name="EnsemblPlants"/>
        </authorList>
    </citation>
    <scope>IDENTIFICATION</scope>
</reference>
<proteinExistence type="predicted"/>
<dbReference type="EnsemblPlants" id="OB04G27890.1">
    <property type="protein sequence ID" value="OB04G27890.1"/>
    <property type="gene ID" value="OB04G27890"/>
</dbReference>
<organism evidence="2">
    <name type="scientific">Oryza brachyantha</name>
    <name type="common">malo sina</name>
    <dbReference type="NCBI Taxonomy" id="4533"/>
    <lineage>
        <taxon>Eukaryota</taxon>
        <taxon>Viridiplantae</taxon>
        <taxon>Streptophyta</taxon>
        <taxon>Embryophyta</taxon>
        <taxon>Tracheophyta</taxon>
        <taxon>Spermatophyta</taxon>
        <taxon>Magnoliopsida</taxon>
        <taxon>Liliopsida</taxon>
        <taxon>Poales</taxon>
        <taxon>Poaceae</taxon>
        <taxon>BOP clade</taxon>
        <taxon>Oryzoideae</taxon>
        <taxon>Oryzeae</taxon>
        <taxon>Oryzinae</taxon>
        <taxon>Oryza</taxon>
    </lineage>
</organism>
<evidence type="ECO:0000256" key="1">
    <source>
        <dbReference type="SAM" id="Phobius"/>
    </source>
</evidence>
<protein>
    <submittedName>
        <fullName evidence="2">Uncharacterized protein</fullName>
    </submittedName>
</protein>
<dbReference type="Gramene" id="OB04G27890.1">
    <property type="protein sequence ID" value="OB04G27890.1"/>
    <property type="gene ID" value="OB04G27890"/>
</dbReference>
<keyword evidence="1" id="KW-0472">Membrane</keyword>
<dbReference type="Proteomes" id="UP000006038">
    <property type="component" value="Chromosome 4"/>
</dbReference>
<reference evidence="2" key="1">
    <citation type="journal article" date="2013" name="Nat. Commun.">
        <title>Whole-genome sequencing of Oryza brachyantha reveals mechanisms underlying Oryza genome evolution.</title>
        <authorList>
            <person name="Chen J."/>
            <person name="Huang Q."/>
            <person name="Gao D."/>
            <person name="Wang J."/>
            <person name="Lang Y."/>
            <person name="Liu T."/>
            <person name="Li B."/>
            <person name="Bai Z."/>
            <person name="Luis Goicoechea J."/>
            <person name="Liang C."/>
            <person name="Chen C."/>
            <person name="Zhang W."/>
            <person name="Sun S."/>
            <person name="Liao Y."/>
            <person name="Zhang X."/>
            <person name="Yang L."/>
            <person name="Song C."/>
            <person name="Wang M."/>
            <person name="Shi J."/>
            <person name="Liu G."/>
            <person name="Liu J."/>
            <person name="Zhou H."/>
            <person name="Zhou W."/>
            <person name="Yu Q."/>
            <person name="An N."/>
            <person name="Chen Y."/>
            <person name="Cai Q."/>
            <person name="Wang B."/>
            <person name="Liu B."/>
            <person name="Min J."/>
            <person name="Huang Y."/>
            <person name="Wu H."/>
            <person name="Li Z."/>
            <person name="Zhang Y."/>
            <person name="Yin Y."/>
            <person name="Song W."/>
            <person name="Jiang J."/>
            <person name="Jackson S.A."/>
            <person name="Wing R.A."/>
            <person name="Wang J."/>
            <person name="Chen M."/>
        </authorList>
    </citation>
    <scope>NUCLEOTIDE SEQUENCE [LARGE SCALE GENOMIC DNA]</scope>
    <source>
        <strain evidence="2">cv. IRGC 101232</strain>
    </source>
</reference>
<name>J3M064_ORYBR</name>
<evidence type="ECO:0000313" key="3">
    <source>
        <dbReference type="Proteomes" id="UP000006038"/>
    </source>
</evidence>
<keyword evidence="1" id="KW-1133">Transmembrane helix</keyword>
<evidence type="ECO:0000313" key="2">
    <source>
        <dbReference type="EnsemblPlants" id="OB04G27890.1"/>
    </source>
</evidence>